<protein>
    <recommendedName>
        <fullName evidence="4">DUF3953 domain-containing protein</fullName>
    </recommendedName>
</protein>
<feature type="transmembrane region" description="Helical" evidence="1">
    <location>
        <begin position="5"/>
        <end position="22"/>
    </location>
</feature>
<feature type="transmembrane region" description="Helical" evidence="1">
    <location>
        <begin position="57"/>
        <end position="75"/>
    </location>
</feature>
<keyword evidence="1" id="KW-0472">Membrane</keyword>
<evidence type="ECO:0008006" key="4">
    <source>
        <dbReference type="Google" id="ProtNLM"/>
    </source>
</evidence>
<dbReference type="Proteomes" id="UP001236652">
    <property type="component" value="Chromosome"/>
</dbReference>
<evidence type="ECO:0000313" key="3">
    <source>
        <dbReference type="Proteomes" id="UP001236652"/>
    </source>
</evidence>
<dbReference type="EMBL" id="CP126446">
    <property type="protein sequence ID" value="WIF97720.1"/>
    <property type="molecule type" value="Genomic_DNA"/>
</dbReference>
<evidence type="ECO:0000313" key="2">
    <source>
        <dbReference type="EMBL" id="WIF97720.1"/>
    </source>
</evidence>
<keyword evidence="3" id="KW-1185">Reference proteome</keyword>
<feature type="transmembrane region" description="Helical" evidence="1">
    <location>
        <begin position="28"/>
        <end position="45"/>
    </location>
</feature>
<gene>
    <name evidence="2" type="ORF">QNI29_18640</name>
</gene>
<dbReference type="RefSeq" id="WP_231417896.1">
    <property type="nucleotide sequence ID" value="NZ_CP126446.1"/>
</dbReference>
<name>A0ABY8UZ98_9BACI</name>
<reference evidence="2 3" key="1">
    <citation type="submission" date="2023-05" db="EMBL/GenBank/DDBJ databases">
        <title>Comparative genomics reveals the evidence of polycyclic aromatic hydrocarbons degradation in moderately halophilic genus Pontibacillus.</title>
        <authorList>
            <person name="Yang H."/>
            <person name="Qian Z."/>
        </authorList>
    </citation>
    <scope>NUCLEOTIDE SEQUENCE [LARGE SCALE GENOMIC DNA]</scope>
    <source>
        <strain evidence="3">HN14</strain>
    </source>
</reference>
<organism evidence="2 3">
    <name type="scientific">Pontibacillus chungwhensis</name>
    <dbReference type="NCBI Taxonomy" id="265426"/>
    <lineage>
        <taxon>Bacteria</taxon>
        <taxon>Bacillati</taxon>
        <taxon>Bacillota</taxon>
        <taxon>Bacilli</taxon>
        <taxon>Bacillales</taxon>
        <taxon>Bacillaceae</taxon>
        <taxon>Pontibacillus</taxon>
    </lineage>
</organism>
<proteinExistence type="predicted"/>
<evidence type="ECO:0000256" key="1">
    <source>
        <dbReference type="SAM" id="Phobius"/>
    </source>
</evidence>
<keyword evidence="1" id="KW-0812">Transmembrane</keyword>
<accession>A0ABY8UZ98</accession>
<sequence>MAIPFVNLFLSMIAIVLAIMSWTGNGDWFGYISVLLGVSSLLNAVSDKREKKHKKMILSLVLGAILVGLGAIEIVL</sequence>
<keyword evidence="1" id="KW-1133">Transmembrane helix</keyword>